<evidence type="ECO:0000313" key="1">
    <source>
        <dbReference type="EMBL" id="KAL0311474.1"/>
    </source>
</evidence>
<protein>
    <submittedName>
        <fullName evidence="1">Uncharacterized protein</fullName>
    </submittedName>
</protein>
<dbReference type="AlphaFoldDB" id="A0AAW2KWL4"/>
<sequence length="232" mass="26433">MDIFKGALTSADERLLSSPSRDDLDKMLSLVLVKPVENNFSPMDILPLEKMPHFLNFDLVLDTAPDTFDKFGSATGNPLVESGIASLLRLLLYYAISFPNCSLSVFSKEDIDQILGTTKSEVQDEASYVLGDVIEEKAPEGTPSRPMMEDQALRERLRPRALPLLRRRLLTLLRERPRLWCDLQLMYFPLPFENISKLLSFLFICKHTLFLFHFSSFAMLPVMHVSYNITGL</sequence>
<reference evidence="1" key="2">
    <citation type="journal article" date="2024" name="Plant">
        <title>Genomic evolution and insights into agronomic trait innovations of Sesamum species.</title>
        <authorList>
            <person name="Miao H."/>
            <person name="Wang L."/>
            <person name="Qu L."/>
            <person name="Liu H."/>
            <person name="Sun Y."/>
            <person name="Le M."/>
            <person name="Wang Q."/>
            <person name="Wei S."/>
            <person name="Zheng Y."/>
            <person name="Lin W."/>
            <person name="Duan Y."/>
            <person name="Cao H."/>
            <person name="Xiong S."/>
            <person name="Wang X."/>
            <person name="Wei L."/>
            <person name="Li C."/>
            <person name="Ma Q."/>
            <person name="Ju M."/>
            <person name="Zhao R."/>
            <person name="Li G."/>
            <person name="Mu C."/>
            <person name="Tian Q."/>
            <person name="Mei H."/>
            <person name="Zhang T."/>
            <person name="Gao T."/>
            <person name="Zhang H."/>
        </authorList>
    </citation>
    <scope>NUCLEOTIDE SEQUENCE</scope>
    <source>
        <strain evidence="1">G01</strain>
    </source>
</reference>
<organism evidence="1">
    <name type="scientific">Sesamum angustifolium</name>
    <dbReference type="NCBI Taxonomy" id="2727405"/>
    <lineage>
        <taxon>Eukaryota</taxon>
        <taxon>Viridiplantae</taxon>
        <taxon>Streptophyta</taxon>
        <taxon>Embryophyta</taxon>
        <taxon>Tracheophyta</taxon>
        <taxon>Spermatophyta</taxon>
        <taxon>Magnoliopsida</taxon>
        <taxon>eudicotyledons</taxon>
        <taxon>Gunneridae</taxon>
        <taxon>Pentapetalae</taxon>
        <taxon>asterids</taxon>
        <taxon>lamiids</taxon>
        <taxon>Lamiales</taxon>
        <taxon>Pedaliaceae</taxon>
        <taxon>Sesamum</taxon>
    </lineage>
</organism>
<proteinExistence type="predicted"/>
<accession>A0AAW2KWL4</accession>
<comment type="caution">
    <text evidence="1">The sequence shown here is derived from an EMBL/GenBank/DDBJ whole genome shotgun (WGS) entry which is preliminary data.</text>
</comment>
<name>A0AAW2KWL4_9LAMI</name>
<gene>
    <name evidence="1" type="ORF">Sangu_2442100</name>
</gene>
<reference evidence="1" key="1">
    <citation type="submission" date="2020-06" db="EMBL/GenBank/DDBJ databases">
        <authorList>
            <person name="Li T."/>
            <person name="Hu X."/>
            <person name="Zhang T."/>
            <person name="Song X."/>
            <person name="Zhang H."/>
            <person name="Dai N."/>
            <person name="Sheng W."/>
            <person name="Hou X."/>
            <person name="Wei L."/>
        </authorList>
    </citation>
    <scope>NUCLEOTIDE SEQUENCE</scope>
    <source>
        <strain evidence="1">G01</strain>
        <tissue evidence="1">Leaf</tissue>
    </source>
</reference>
<dbReference type="EMBL" id="JACGWK010000016">
    <property type="protein sequence ID" value="KAL0311474.1"/>
    <property type="molecule type" value="Genomic_DNA"/>
</dbReference>